<proteinExistence type="predicted"/>
<comment type="caution">
    <text evidence="1">The sequence shown here is derived from an EMBL/GenBank/DDBJ whole genome shotgun (WGS) entry which is preliminary data.</text>
</comment>
<dbReference type="EMBL" id="JADOER010000011">
    <property type="protein sequence ID" value="MBT9313036.1"/>
    <property type="molecule type" value="Genomic_DNA"/>
</dbReference>
<keyword evidence="2" id="KW-1185">Reference proteome</keyword>
<dbReference type="Pfam" id="PF10052">
    <property type="entry name" value="DUF2288"/>
    <property type="match status" value="1"/>
</dbReference>
<protein>
    <submittedName>
        <fullName evidence="1">DUF2288 domain-containing protein</fullName>
    </submittedName>
</protein>
<gene>
    <name evidence="1" type="ORF">IXB28_12520</name>
</gene>
<evidence type="ECO:0000313" key="1">
    <source>
        <dbReference type="EMBL" id="MBT9313036.1"/>
    </source>
</evidence>
<sequence>MTQDLRKELTDMVGPTHWNWLKPHIARDAVVFVDPHLDLVDVGVALTNDNVQSVQRWIGEQLITKPTREQLDAWGISGPTNQLQSLIVQPYVLVQEILASADSGSPI</sequence>
<reference evidence="1 2" key="1">
    <citation type="journal article" date="2021" name="Mar. Drugs">
        <title>Genome Reduction and Secondary Metabolism of the Marine Sponge-Associated Cyanobacterium Leptothoe.</title>
        <authorList>
            <person name="Konstantinou D."/>
            <person name="Popin R.V."/>
            <person name="Fewer D.P."/>
            <person name="Sivonen K."/>
            <person name="Gkelis S."/>
        </authorList>
    </citation>
    <scope>NUCLEOTIDE SEQUENCE [LARGE SCALE GENOMIC DNA]</scope>
    <source>
        <strain evidence="1 2">TAU-MAC 1615</strain>
    </source>
</reference>
<organism evidence="1 2">
    <name type="scientific">Leptothoe kymatousa TAU-MAC 1615</name>
    <dbReference type="NCBI Taxonomy" id="2364775"/>
    <lineage>
        <taxon>Bacteria</taxon>
        <taxon>Bacillati</taxon>
        <taxon>Cyanobacteriota</taxon>
        <taxon>Cyanophyceae</taxon>
        <taxon>Nodosilineales</taxon>
        <taxon>Cymatolegaceae</taxon>
        <taxon>Leptothoe</taxon>
        <taxon>Leptothoe kymatousa</taxon>
    </lineage>
</organism>
<dbReference type="InterPro" id="IPR018741">
    <property type="entry name" value="DUF2288"/>
</dbReference>
<dbReference type="RefSeq" id="WP_215618928.1">
    <property type="nucleotide sequence ID" value="NZ_JADOER010000011.1"/>
</dbReference>
<dbReference type="Proteomes" id="UP001196661">
    <property type="component" value="Unassembled WGS sequence"/>
</dbReference>
<accession>A0ABS5Y5Y3</accession>
<evidence type="ECO:0000313" key="2">
    <source>
        <dbReference type="Proteomes" id="UP001196661"/>
    </source>
</evidence>
<name>A0ABS5Y5Y3_9CYAN</name>